<evidence type="ECO:0000256" key="4">
    <source>
        <dbReference type="ARBA" id="ARBA00023136"/>
    </source>
</evidence>
<evidence type="ECO:0000256" key="3">
    <source>
        <dbReference type="ARBA" id="ARBA00022989"/>
    </source>
</evidence>
<reference evidence="7 8" key="1">
    <citation type="submission" date="2014-08" db="EMBL/GenBank/DDBJ databases">
        <title>Comparative genomics reveals surprising divergence of two closely related strains of uncultivated UCYN-A cyanobacteria.</title>
        <authorList>
            <person name="Bombar D."/>
            <person name="Heller P."/>
            <person name="Sanchez-Baracaldo P."/>
            <person name="Carter B.J."/>
            <person name="Zert J.P."/>
        </authorList>
    </citation>
    <scope>NUCLEOTIDE SEQUENCE [LARGE SCALE GENOMIC DNA]</scope>
</reference>
<feature type="transmembrane region" description="Helical" evidence="5">
    <location>
        <begin position="105"/>
        <end position="122"/>
    </location>
</feature>
<comment type="caution">
    <text evidence="7">The sequence shown here is derived from an EMBL/GenBank/DDBJ whole genome shotgun (WGS) entry which is preliminary data.</text>
</comment>
<feature type="domain" description="Sodium/calcium exchanger membrane region" evidence="6">
    <location>
        <begin position="6"/>
        <end position="146"/>
    </location>
</feature>
<dbReference type="eggNOG" id="COG0530">
    <property type="taxonomic scope" value="Bacteria"/>
</dbReference>
<feature type="transmembrane region" description="Helical" evidence="5">
    <location>
        <begin position="177"/>
        <end position="195"/>
    </location>
</feature>
<keyword evidence="4 5" id="KW-0472">Membrane</keyword>
<feature type="domain" description="Sodium/calcium exchanger membrane region" evidence="6">
    <location>
        <begin position="177"/>
        <end position="319"/>
    </location>
</feature>
<feature type="transmembrane region" description="Helical" evidence="5">
    <location>
        <begin position="305"/>
        <end position="324"/>
    </location>
</feature>
<evidence type="ECO:0000259" key="6">
    <source>
        <dbReference type="Pfam" id="PF01699"/>
    </source>
</evidence>
<protein>
    <submittedName>
        <fullName evidence="7">K+dependent Na+ exchanger related-protein</fullName>
    </submittedName>
</protein>
<feature type="transmembrane region" description="Helical" evidence="5">
    <location>
        <begin position="128"/>
        <end position="147"/>
    </location>
</feature>
<dbReference type="GO" id="GO:0005886">
    <property type="term" value="C:plasma membrane"/>
    <property type="evidence" value="ECO:0007669"/>
    <property type="project" value="TreeGrafter"/>
</dbReference>
<dbReference type="PANTHER" id="PTHR10846">
    <property type="entry name" value="SODIUM/POTASSIUM/CALCIUM EXCHANGER"/>
    <property type="match status" value="1"/>
</dbReference>
<dbReference type="InterPro" id="IPR004481">
    <property type="entry name" value="K/Na/Ca-exchanger"/>
</dbReference>
<sequence>MSFILVFGLLVAGIVLLMVGAEVLVRGAADITSSLGISPLVVGLTIVSYGTSSPEMAVAVQSSLAGQADLALGNVIGSNIFNILVILGISSLAIPLIVAQQLIRLDVPIMIGVSILTFFFGLDRTIHRSDGIILLIGGVIYTTFLIYKGAKESSNSNLNDDESKISPLSFSRFIKDIIFILLGVGCLVLGSQWLVDSATEIARKIGVSDLIIGLTIVATGTSLPELATSAVAALKGERDIAVGNVIGSNIFNILTVLAICAIASPTGVPVSDAALHFDLPVMIAIEVACLPIFFTENIIRRWEGFLFLSYYVAYTTYLVLYSTGHHGLPIFGSIMSFFVIPITILTLMILMLNSYRKKQNKTLNKTET</sequence>
<feature type="transmembrane region" description="Helical" evidence="5">
    <location>
        <begin position="330"/>
        <end position="352"/>
    </location>
</feature>
<dbReference type="GO" id="GO:0005262">
    <property type="term" value="F:calcium channel activity"/>
    <property type="evidence" value="ECO:0007669"/>
    <property type="project" value="TreeGrafter"/>
</dbReference>
<dbReference type="GO" id="GO:0008273">
    <property type="term" value="F:calcium, potassium:sodium antiporter activity"/>
    <property type="evidence" value="ECO:0007669"/>
    <property type="project" value="TreeGrafter"/>
</dbReference>
<evidence type="ECO:0000256" key="1">
    <source>
        <dbReference type="ARBA" id="ARBA00004141"/>
    </source>
</evidence>
<feature type="transmembrane region" description="Helical" evidence="5">
    <location>
        <begin position="80"/>
        <end position="98"/>
    </location>
</feature>
<dbReference type="PATRIC" id="fig|1527444.3.peg.542"/>
<keyword evidence="3 5" id="KW-1133">Transmembrane helix</keyword>
<dbReference type="NCBIfam" id="TIGR00367">
    <property type="entry name" value="calcium/sodium antiporter"/>
    <property type="match status" value="1"/>
</dbReference>
<dbReference type="GO" id="GO:0006874">
    <property type="term" value="P:intracellular calcium ion homeostasis"/>
    <property type="evidence" value="ECO:0007669"/>
    <property type="project" value="TreeGrafter"/>
</dbReference>
<dbReference type="EMBL" id="JPSP01000004">
    <property type="protein sequence ID" value="KFF41688.1"/>
    <property type="molecule type" value="Genomic_DNA"/>
</dbReference>
<feature type="transmembrane region" description="Helical" evidence="5">
    <location>
        <begin position="273"/>
        <end position="293"/>
    </location>
</feature>
<dbReference type="PANTHER" id="PTHR10846:SF8">
    <property type="entry name" value="INNER MEMBRANE PROTEIN YRBG"/>
    <property type="match status" value="1"/>
</dbReference>
<evidence type="ECO:0000313" key="7">
    <source>
        <dbReference type="EMBL" id="KFF41688.1"/>
    </source>
</evidence>
<dbReference type="AlphaFoldDB" id="A0A086CHM4"/>
<dbReference type="Gene3D" id="1.20.1420.30">
    <property type="entry name" value="NCX, central ion-binding region"/>
    <property type="match status" value="2"/>
</dbReference>
<gene>
    <name evidence="7" type="ORF">ucyna2_00564</name>
</gene>
<evidence type="ECO:0000256" key="5">
    <source>
        <dbReference type="SAM" id="Phobius"/>
    </source>
</evidence>
<comment type="subcellular location">
    <subcellularLocation>
        <location evidence="1">Membrane</location>
        <topology evidence="1">Multi-pass membrane protein</topology>
    </subcellularLocation>
</comment>
<dbReference type="InterPro" id="IPR044880">
    <property type="entry name" value="NCX_ion-bd_dom_sf"/>
</dbReference>
<dbReference type="Proteomes" id="UP000028922">
    <property type="component" value="Unassembled WGS sequence"/>
</dbReference>
<name>A0A086CHM4_9CHRO</name>
<evidence type="ECO:0000256" key="2">
    <source>
        <dbReference type="ARBA" id="ARBA00022692"/>
    </source>
</evidence>
<feature type="transmembrane region" description="Helical" evidence="5">
    <location>
        <begin position="246"/>
        <end position="267"/>
    </location>
</feature>
<dbReference type="Pfam" id="PF01699">
    <property type="entry name" value="Na_Ca_ex"/>
    <property type="match status" value="2"/>
</dbReference>
<accession>A0A086CHM4</accession>
<dbReference type="InterPro" id="IPR004837">
    <property type="entry name" value="NaCa_Exmemb"/>
</dbReference>
<keyword evidence="2 5" id="KW-0812">Transmembrane</keyword>
<proteinExistence type="predicted"/>
<organism evidence="7 8">
    <name type="scientific">Candidatus Atelocyanobacterium thalassa isolate SIO64986</name>
    <dbReference type="NCBI Taxonomy" id="1527444"/>
    <lineage>
        <taxon>Bacteria</taxon>
        <taxon>Bacillati</taxon>
        <taxon>Cyanobacteriota</taxon>
        <taxon>Cyanophyceae</taxon>
        <taxon>Oscillatoriophycideae</taxon>
        <taxon>Chroococcales</taxon>
        <taxon>Aphanothecaceae</taxon>
        <taxon>Candidatus Atelocyanobacterium</taxon>
        <taxon>Candidatus Atelocyanobacterium thalassae</taxon>
    </lineage>
</organism>
<feature type="transmembrane region" description="Helical" evidence="5">
    <location>
        <begin position="210"/>
        <end position="234"/>
    </location>
</feature>
<dbReference type="STRING" id="1527444.ucyna2_00564"/>
<evidence type="ECO:0000313" key="8">
    <source>
        <dbReference type="Proteomes" id="UP000028922"/>
    </source>
</evidence>